<sequence length="725" mass="81572">KKGVWKTRCGGSMIGDSVVLTAARCVVQDEAPFELYPNTSMYVFWNAETVTPWGSDERNAELFGIDKIIVHPDFFEDRTTLENDFHADIALLTVKKGANFSHVVTPIMIPDRFKWDDWEGPLELMGWGRTEIENNQNGNLYGYEAGLFPPDFCQELFETELPDEVYCIRANETQTGSCKEDIGGAVVVMHEQRTMLVGMLPVNGITDGQSETVKKYYFAAAIQRSYNGTWVTTCSGSIVSQNHILTSGRCVLDNEAVQTEKLVPNHLRVFVGTTFWPSEKPAGDVEEDEEEDNIIRPTPYIVARTIMHPDLLRNAPTGDVYNDVALLELERPIKFWMNALPISVAEPFSWENIEKPIIAIGWGSDGSAPDIGASPELRSMEANPIDPNTCQPTFPDMKFDETVFCFAGVEKKHGPCDGDFGGPVLLKMHSYWYQIGLVSNIEMNCSYRKQQPALAVDLSQFCDWLEPITNAPCRYAYSVALRRYIGNQWIHECMGSIMNQEWILTAGHCVAKENATREALSPDLFWIFAGADHLTPFGSPDRDVAIIKVASIHLHPDFYRNPGNAQGYANDIALVKLSRQLDYTMRRQQIRIPENFRAWDDPFLTLDIAGWGRLGKKKRMSEDLRMYQAKGRPLQECSIRGSLSGPSICYLSSRRYNAGPCHGDSGAAVATQYKSQWLQLGVNTRGRVDCDYSIFNHVYGVDATKHCAFYEQTIGKRMCIKLGKI</sequence>
<name>A0AA36C598_9BILA</name>
<dbReference type="AlphaFoldDB" id="A0AA36C598"/>
<organism evidence="4 5">
    <name type="scientific">Mesorhabditis spiculigera</name>
    <dbReference type="NCBI Taxonomy" id="96644"/>
    <lineage>
        <taxon>Eukaryota</taxon>
        <taxon>Metazoa</taxon>
        <taxon>Ecdysozoa</taxon>
        <taxon>Nematoda</taxon>
        <taxon>Chromadorea</taxon>
        <taxon>Rhabditida</taxon>
        <taxon>Rhabditina</taxon>
        <taxon>Rhabditomorpha</taxon>
        <taxon>Rhabditoidea</taxon>
        <taxon>Rhabditidae</taxon>
        <taxon>Mesorhabditinae</taxon>
        <taxon>Mesorhabditis</taxon>
    </lineage>
</organism>
<evidence type="ECO:0000256" key="1">
    <source>
        <dbReference type="ARBA" id="ARBA00023157"/>
    </source>
</evidence>
<feature type="domain" description="Peptidase S1" evidence="3">
    <location>
        <begin position="1"/>
        <end position="200"/>
    </location>
</feature>
<dbReference type="PROSITE" id="PS00134">
    <property type="entry name" value="TRYPSIN_HIS"/>
    <property type="match status" value="1"/>
</dbReference>
<keyword evidence="5" id="KW-1185">Reference proteome</keyword>
<protein>
    <recommendedName>
        <fullName evidence="3">Peptidase S1 domain-containing protein</fullName>
    </recommendedName>
</protein>
<dbReference type="GO" id="GO:0006508">
    <property type="term" value="P:proteolysis"/>
    <property type="evidence" value="ECO:0007669"/>
    <property type="project" value="InterPro"/>
</dbReference>
<dbReference type="SUPFAM" id="SSF50494">
    <property type="entry name" value="Trypsin-like serine proteases"/>
    <property type="match status" value="3"/>
</dbReference>
<dbReference type="InterPro" id="IPR009003">
    <property type="entry name" value="Peptidase_S1_PA"/>
</dbReference>
<dbReference type="InterPro" id="IPR001254">
    <property type="entry name" value="Trypsin_dom"/>
</dbReference>
<comment type="caution">
    <text evidence="4">The sequence shown here is derived from an EMBL/GenBank/DDBJ whole genome shotgun (WGS) entry which is preliminary data.</text>
</comment>
<evidence type="ECO:0000259" key="3">
    <source>
        <dbReference type="PROSITE" id="PS50240"/>
    </source>
</evidence>
<gene>
    <name evidence="4" type="ORF">MSPICULIGERA_LOCUS787</name>
</gene>
<evidence type="ECO:0000313" key="5">
    <source>
        <dbReference type="Proteomes" id="UP001177023"/>
    </source>
</evidence>
<dbReference type="InterPro" id="IPR043504">
    <property type="entry name" value="Peptidase_S1_PA_chymotrypsin"/>
</dbReference>
<feature type="domain" description="Peptidase S1" evidence="3">
    <location>
        <begin position="475"/>
        <end position="719"/>
    </location>
</feature>
<dbReference type="EMBL" id="CATQJA010000185">
    <property type="protein sequence ID" value="CAJ0558046.1"/>
    <property type="molecule type" value="Genomic_DNA"/>
</dbReference>
<feature type="non-terminal residue" evidence="4">
    <location>
        <position position="725"/>
    </location>
</feature>
<evidence type="ECO:0000313" key="4">
    <source>
        <dbReference type="EMBL" id="CAJ0558046.1"/>
    </source>
</evidence>
<feature type="domain" description="Peptidase S1" evidence="3">
    <location>
        <begin position="205"/>
        <end position="470"/>
    </location>
</feature>
<proteinExistence type="inferred from homology"/>
<evidence type="ECO:0000256" key="2">
    <source>
        <dbReference type="ARBA" id="ARBA00024195"/>
    </source>
</evidence>
<dbReference type="Gene3D" id="2.40.10.10">
    <property type="entry name" value="Trypsin-like serine proteases"/>
    <property type="match status" value="3"/>
</dbReference>
<dbReference type="Proteomes" id="UP001177023">
    <property type="component" value="Unassembled WGS sequence"/>
</dbReference>
<dbReference type="SMART" id="SM00020">
    <property type="entry name" value="Tryp_SPc"/>
    <property type="match status" value="2"/>
</dbReference>
<accession>A0AA36C598</accession>
<reference evidence="4" key="1">
    <citation type="submission" date="2023-06" db="EMBL/GenBank/DDBJ databases">
        <authorList>
            <person name="Delattre M."/>
        </authorList>
    </citation>
    <scope>NUCLEOTIDE SEQUENCE</scope>
    <source>
        <strain evidence="4">AF72</strain>
    </source>
</reference>
<dbReference type="PRINTS" id="PR00722">
    <property type="entry name" value="CHYMOTRYPSIN"/>
</dbReference>
<comment type="similarity">
    <text evidence="2">Belongs to the peptidase S1 family. CLIP subfamily.</text>
</comment>
<dbReference type="InterPro" id="IPR051487">
    <property type="entry name" value="Ser/Thr_Proteases_Immune/Dev"/>
</dbReference>
<dbReference type="PROSITE" id="PS50240">
    <property type="entry name" value="TRYPSIN_DOM"/>
    <property type="match status" value="3"/>
</dbReference>
<dbReference type="PANTHER" id="PTHR24256">
    <property type="entry name" value="TRYPTASE-RELATED"/>
    <property type="match status" value="1"/>
</dbReference>
<feature type="non-terminal residue" evidence="4">
    <location>
        <position position="1"/>
    </location>
</feature>
<dbReference type="GO" id="GO:0004252">
    <property type="term" value="F:serine-type endopeptidase activity"/>
    <property type="evidence" value="ECO:0007669"/>
    <property type="project" value="InterPro"/>
</dbReference>
<dbReference type="InterPro" id="IPR001314">
    <property type="entry name" value="Peptidase_S1A"/>
</dbReference>
<keyword evidence="1" id="KW-1015">Disulfide bond</keyword>
<dbReference type="InterPro" id="IPR018114">
    <property type="entry name" value="TRYPSIN_HIS"/>
</dbReference>
<dbReference type="Pfam" id="PF00089">
    <property type="entry name" value="Trypsin"/>
    <property type="match status" value="3"/>
</dbReference>